<dbReference type="InterPro" id="IPR036909">
    <property type="entry name" value="Cyt_c-like_dom_sf"/>
</dbReference>
<dbReference type="GO" id="GO:0046872">
    <property type="term" value="F:metal ion binding"/>
    <property type="evidence" value="ECO:0007669"/>
    <property type="project" value="UniProtKB-KW"/>
</dbReference>
<organism evidence="9 10">
    <name type="scientific">Polynucleobacter hirudinilacicola</name>
    <dbReference type="NCBI Taxonomy" id="1743166"/>
    <lineage>
        <taxon>Bacteria</taxon>
        <taxon>Pseudomonadati</taxon>
        <taxon>Pseudomonadota</taxon>
        <taxon>Betaproteobacteria</taxon>
        <taxon>Burkholderiales</taxon>
        <taxon>Burkholderiaceae</taxon>
        <taxon>Polynucleobacter</taxon>
    </lineage>
</organism>
<keyword evidence="2 6" id="KW-0349">Heme</keyword>
<dbReference type="PROSITE" id="PS51007">
    <property type="entry name" value="CYTC"/>
    <property type="match status" value="1"/>
</dbReference>
<reference evidence="9 10" key="1">
    <citation type="submission" date="2017-03" db="EMBL/GenBank/DDBJ databases">
        <title>New species Polynucleobacter sp. MWH-EgelM1-30-B4.</title>
        <authorList>
            <person name="Hahn M.W."/>
        </authorList>
    </citation>
    <scope>NUCLEOTIDE SEQUENCE [LARGE SCALE GENOMIC DNA]</scope>
    <source>
        <strain evidence="9 10">MWH-EgelM1-30-B4</strain>
    </source>
</reference>
<evidence type="ECO:0000256" key="6">
    <source>
        <dbReference type="PROSITE-ProRule" id="PRU00433"/>
    </source>
</evidence>
<dbReference type="PANTHER" id="PTHR33751">
    <property type="entry name" value="CBB3-TYPE CYTOCHROME C OXIDASE SUBUNIT FIXP"/>
    <property type="match status" value="1"/>
</dbReference>
<protein>
    <recommendedName>
        <fullName evidence="8">Cytochrome c domain-containing protein</fullName>
    </recommendedName>
</protein>
<evidence type="ECO:0000256" key="5">
    <source>
        <dbReference type="ARBA" id="ARBA00023004"/>
    </source>
</evidence>
<evidence type="ECO:0000259" key="8">
    <source>
        <dbReference type="PROSITE" id="PS51007"/>
    </source>
</evidence>
<proteinExistence type="predicted"/>
<evidence type="ECO:0000256" key="4">
    <source>
        <dbReference type="ARBA" id="ARBA00022982"/>
    </source>
</evidence>
<evidence type="ECO:0000313" key="9">
    <source>
        <dbReference type="EMBL" id="OWF65992.1"/>
    </source>
</evidence>
<dbReference type="Pfam" id="PF00034">
    <property type="entry name" value="Cytochrom_C"/>
    <property type="match status" value="1"/>
</dbReference>
<dbReference type="AlphaFoldDB" id="A0A210RYC9"/>
<comment type="caution">
    <text evidence="9">The sequence shown here is derived from an EMBL/GenBank/DDBJ whole genome shotgun (WGS) entry which is preliminary data.</text>
</comment>
<evidence type="ECO:0000313" key="10">
    <source>
        <dbReference type="Proteomes" id="UP000196880"/>
    </source>
</evidence>
<keyword evidence="7" id="KW-0732">Signal</keyword>
<evidence type="ECO:0000256" key="1">
    <source>
        <dbReference type="ARBA" id="ARBA00022448"/>
    </source>
</evidence>
<dbReference type="Gene3D" id="1.10.760.10">
    <property type="entry name" value="Cytochrome c-like domain"/>
    <property type="match status" value="1"/>
</dbReference>
<evidence type="ECO:0000256" key="2">
    <source>
        <dbReference type="ARBA" id="ARBA00022617"/>
    </source>
</evidence>
<dbReference type="RefSeq" id="WP_087910344.1">
    <property type="nucleotide sequence ID" value="NZ_NAIA01000003.1"/>
</dbReference>
<dbReference type="GO" id="GO:0020037">
    <property type="term" value="F:heme binding"/>
    <property type="evidence" value="ECO:0007669"/>
    <property type="project" value="InterPro"/>
</dbReference>
<feature type="chain" id="PRO_5013007485" description="Cytochrome c domain-containing protein" evidence="7">
    <location>
        <begin position="28"/>
        <end position="110"/>
    </location>
</feature>
<evidence type="ECO:0000256" key="3">
    <source>
        <dbReference type="ARBA" id="ARBA00022723"/>
    </source>
</evidence>
<keyword evidence="10" id="KW-1185">Reference proteome</keyword>
<feature type="domain" description="Cytochrome c" evidence="8">
    <location>
        <begin position="27"/>
        <end position="110"/>
    </location>
</feature>
<dbReference type="SUPFAM" id="SSF46626">
    <property type="entry name" value="Cytochrome c"/>
    <property type="match status" value="1"/>
</dbReference>
<sequence>MRAKYLKPAILAALYIGFSQWSGSALAQNANASNLYKRSLAATCANCHGTDGKGVPEGGMPLINTLTSEQMLAQLKAFKSGAREGTIMPQLAKGYSDEQLETIAKQLGKK</sequence>
<feature type="signal peptide" evidence="7">
    <location>
        <begin position="1"/>
        <end position="27"/>
    </location>
</feature>
<dbReference type="InterPro" id="IPR050597">
    <property type="entry name" value="Cytochrome_c_Oxidase_Subunit"/>
</dbReference>
<keyword evidence="3 6" id="KW-0479">Metal-binding</keyword>
<dbReference type="PANTHER" id="PTHR33751:SF9">
    <property type="entry name" value="CYTOCHROME C4"/>
    <property type="match status" value="1"/>
</dbReference>
<name>A0A210RYC9_9BURK</name>
<dbReference type="InterPro" id="IPR009056">
    <property type="entry name" value="Cyt_c-like_dom"/>
</dbReference>
<dbReference type="EMBL" id="NAIA01000003">
    <property type="protein sequence ID" value="OWF65992.1"/>
    <property type="molecule type" value="Genomic_DNA"/>
</dbReference>
<dbReference type="Proteomes" id="UP000196880">
    <property type="component" value="Unassembled WGS sequence"/>
</dbReference>
<gene>
    <name evidence="9" type="ORF">B6A14_09595</name>
</gene>
<keyword evidence="4" id="KW-0249">Electron transport</keyword>
<evidence type="ECO:0000256" key="7">
    <source>
        <dbReference type="SAM" id="SignalP"/>
    </source>
</evidence>
<accession>A0A210RYC9</accession>
<dbReference type="OrthoDB" id="8526831at2"/>
<dbReference type="GO" id="GO:0009055">
    <property type="term" value="F:electron transfer activity"/>
    <property type="evidence" value="ECO:0007669"/>
    <property type="project" value="InterPro"/>
</dbReference>
<keyword evidence="5 6" id="KW-0408">Iron</keyword>
<keyword evidence="1" id="KW-0813">Transport</keyword>